<feature type="transmembrane region" description="Helical" evidence="2">
    <location>
        <begin position="61"/>
        <end position="80"/>
    </location>
</feature>
<evidence type="ECO:0000256" key="1">
    <source>
        <dbReference type="SAM" id="MobiDB-lite"/>
    </source>
</evidence>
<comment type="caution">
    <text evidence="4">The sequence shown here is derived from an EMBL/GenBank/DDBJ whole genome shotgun (WGS) entry which is preliminary data.</text>
</comment>
<proteinExistence type="predicted"/>
<feature type="compositionally biased region" description="Low complexity" evidence="1">
    <location>
        <begin position="92"/>
        <end position="103"/>
    </location>
</feature>
<evidence type="ECO:0000256" key="2">
    <source>
        <dbReference type="SAM" id="Phobius"/>
    </source>
</evidence>
<dbReference type="RefSeq" id="WP_302042695.1">
    <property type="nucleotide sequence ID" value="NZ_JAUKPO010000115.1"/>
</dbReference>
<feature type="compositionally biased region" description="Basic residues" evidence="1">
    <location>
        <begin position="122"/>
        <end position="131"/>
    </location>
</feature>
<keyword evidence="2" id="KW-0472">Membrane</keyword>
<feature type="compositionally biased region" description="Polar residues" evidence="1">
    <location>
        <begin position="262"/>
        <end position="283"/>
    </location>
</feature>
<gene>
    <name evidence="4" type="ORF">Q0590_36865</name>
</gene>
<feature type="domain" description="Outer membrane protein beta-barrel" evidence="3">
    <location>
        <begin position="478"/>
        <end position="578"/>
    </location>
</feature>
<keyword evidence="2" id="KW-0812">Transmembrane</keyword>
<organism evidence="4 5">
    <name type="scientific">Rhodocytophaga aerolata</name>
    <dbReference type="NCBI Taxonomy" id="455078"/>
    <lineage>
        <taxon>Bacteria</taxon>
        <taxon>Pseudomonadati</taxon>
        <taxon>Bacteroidota</taxon>
        <taxon>Cytophagia</taxon>
        <taxon>Cytophagales</taxon>
        <taxon>Rhodocytophagaceae</taxon>
        <taxon>Rhodocytophaga</taxon>
    </lineage>
</organism>
<dbReference type="EMBL" id="JAUKPO010000115">
    <property type="protein sequence ID" value="MDO1451900.1"/>
    <property type="molecule type" value="Genomic_DNA"/>
</dbReference>
<name>A0ABT8RKY3_9BACT</name>
<protein>
    <submittedName>
        <fullName evidence="4">Outer membrane beta-barrel protein</fullName>
    </submittedName>
</protein>
<accession>A0ABT8RKY3</accession>
<evidence type="ECO:0000313" key="4">
    <source>
        <dbReference type="EMBL" id="MDO1451900.1"/>
    </source>
</evidence>
<sequence>MNEEDKIGKKIKERLEGHEFPVSGRLWETISAKLPPEIVSKASDMAAKKVAGSASTAHTSFIVSLTLIGVAAIVAIGLYLSSYPRKQTLTASPLPAKPLLSPTQQSTNKEKAFTDAGNKSKSSPKNHKKKSIPFVASNTNAPLKSTADKIRNKSESRSTINEHAVKNNPIYLQPKESLRDSIISAKGKKFEEKNQPISMPPADGRTNTESTLKERYSKRMNRKAQTTYDAKNKLALDTDSLPSEQEVNSNNENLEKSKNTLLTLQPTESTNLESNQPDRVSKSTARITAGILKIENYKNIEHTKEIADRLPTKFASKVEQQRFLEQQFSKANRETRVDKNESENIIIPTKSKRTLTIADLSVEALINTQYAFTTAKGDSISQDSATHLQARKAIVSAGMRINYHIPLRRSFKAASNITLSSGVLLERVQNASIYTHRQTTLDSTYTPVYEWHQSSGGDSIKVVVDTVLSTNINHKIRSFTQQQKVAYIGVPLTFSYNWHKNKWSFYITAGAQMNILLNTKTSMTSRDSLQIIPSLQGQQITYRGFVPLVVAHAGSRYRITEKLSFIIEPSFKYALQSIYKRPYALQPRLWIVGINTGIRYSF</sequence>
<feature type="compositionally biased region" description="Basic and acidic residues" evidence="1">
    <location>
        <begin position="146"/>
        <end position="156"/>
    </location>
</feature>
<feature type="region of interest" description="Disordered" evidence="1">
    <location>
        <begin position="92"/>
        <end position="158"/>
    </location>
</feature>
<reference evidence="4" key="1">
    <citation type="submission" date="2023-07" db="EMBL/GenBank/DDBJ databases">
        <title>The genome sequence of Rhodocytophaga aerolata KACC 12507.</title>
        <authorList>
            <person name="Zhang X."/>
        </authorList>
    </citation>
    <scope>NUCLEOTIDE SEQUENCE</scope>
    <source>
        <strain evidence="4">KACC 12507</strain>
    </source>
</reference>
<feature type="region of interest" description="Disordered" evidence="1">
    <location>
        <begin position="190"/>
        <end position="283"/>
    </location>
</feature>
<keyword evidence="5" id="KW-1185">Reference proteome</keyword>
<dbReference type="Proteomes" id="UP001168528">
    <property type="component" value="Unassembled WGS sequence"/>
</dbReference>
<evidence type="ECO:0000259" key="3">
    <source>
        <dbReference type="Pfam" id="PF13568"/>
    </source>
</evidence>
<dbReference type="InterPro" id="IPR025665">
    <property type="entry name" value="Beta-barrel_OMP_2"/>
</dbReference>
<keyword evidence="2" id="KW-1133">Transmembrane helix</keyword>
<dbReference type="Pfam" id="PF13568">
    <property type="entry name" value="OMP_b-brl_2"/>
    <property type="match status" value="1"/>
</dbReference>
<evidence type="ECO:0000313" key="5">
    <source>
        <dbReference type="Proteomes" id="UP001168528"/>
    </source>
</evidence>